<dbReference type="InterPro" id="IPR008984">
    <property type="entry name" value="SMAD_FHA_dom_sf"/>
</dbReference>
<name>A0ABT6YPM1_9BACT</name>
<evidence type="ECO:0000313" key="2">
    <source>
        <dbReference type="EMBL" id="MDI9865529.1"/>
    </source>
</evidence>
<dbReference type="RefSeq" id="WP_283370506.1">
    <property type="nucleotide sequence ID" value="NZ_JASHID010000010.1"/>
</dbReference>
<organism evidence="2 3">
    <name type="scientific">Flectobacillus longus</name>
    <dbReference type="NCBI Taxonomy" id="2984207"/>
    <lineage>
        <taxon>Bacteria</taxon>
        <taxon>Pseudomonadati</taxon>
        <taxon>Bacteroidota</taxon>
        <taxon>Cytophagia</taxon>
        <taxon>Cytophagales</taxon>
        <taxon>Flectobacillaceae</taxon>
        <taxon>Flectobacillus</taxon>
    </lineage>
</organism>
<sequence length="233" mass="26411">MTRNEIIDFLSLAPNTTDDELLKAILEKESYFKSLVSNAPTNLLKKVYEKNIDKLKEFQVFIVNSQQKLEKPAIQLDINSEKNSSPDFTLSTAPTLKYEPAWLIRHTENSSIISFALTEGINTIGRLIEGCTLNVGIEKDMFVSRQHAIIEIIQDNYILYDIGEMGVKASKNGVFVNGSEKRLKGKYLLKEGDTIQFGNTKFVFKINTQRNIADVVNEVSHSDYMRTVVINIL</sequence>
<dbReference type="InterPro" id="IPR000253">
    <property type="entry name" value="FHA_dom"/>
</dbReference>
<evidence type="ECO:0000259" key="1">
    <source>
        <dbReference type="PROSITE" id="PS50006"/>
    </source>
</evidence>
<dbReference type="PROSITE" id="PS50006">
    <property type="entry name" value="FHA_DOMAIN"/>
    <property type="match status" value="1"/>
</dbReference>
<comment type="caution">
    <text evidence="2">The sequence shown here is derived from an EMBL/GenBank/DDBJ whole genome shotgun (WGS) entry which is preliminary data.</text>
</comment>
<dbReference type="SMART" id="SM00240">
    <property type="entry name" value="FHA"/>
    <property type="match status" value="1"/>
</dbReference>
<gene>
    <name evidence="2" type="ORF">QM480_14395</name>
</gene>
<reference evidence="2 3" key="1">
    <citation type="submission" date="2023-05" db="EMBL/GenBank/DDBJ databases">
        <title>Novel species of genus Flectobacillus isolated from stream in China.</title>
        <authorList>
            <person name="Lu H."/>
        </authorList>
    </citation>
    <scope>NUCLEOTIDE SEQUENCE [LARGE SCALE GENOMIC DNA]</scope>
    <source>
        <strain evidence="2 3">DC10W</strain>
    </source>
</reference>
<dbReference type="EMBL" id="JASHID010000010">
    <property type="protein sequence ID" value="MDI9865529.1"/>
    <property type="molecule type" value="Genomic_DNA"/>
</dbReference>
<dbReference type="Proteomes" id="UP001236569">
    <property type="component" value="Unassembled WGS sequence"/>
</dbReference>
<protein>
    <submittedName>
        <fullName evidence="2">FHA domain-containing protein</fullName>
    </submittedName>
</protein>
<keyword evidence="3" id="KW-1185">Reference proteome</keyword>
<dbReference type="SUPFAM" id="SSF49879">
    <property type="entry name" value="SMAD/FHA domain"/>
    <property type="match status" value="1"/>
</dbReference>
<feature type="domain" description="FHA" evidence="1">
    <location>
        <begin position="122"/>
        <end position="181"/>
    </location>
</feature>
<proteinExistence type="predicted"/>
<dbReference type="Gene3D" id="2.60.200.20">
    <property type="match status" value="1"/>
</dbReference>
<evidence type="ECO:0000313" key="3">
    <source>
        <dbReference type="Proteomes" id="UP001236569"/>
    </source>
</evidence>
<accession>A0ABT6YPM1</accession>
<dbReference type="CDD" id="cd00060">
    <property type="entry name" value="FHA"/>
    <property type="match status" value="1"/>
</dbReference>
<dbReference type="Pfam" id="PF00498">
    <property type="entry name" value="FHA"/>
    <property type="match status" value="1"/>
</dbReference>